<organism evidence="2">
    <name type="scientific">Timema cristinae</name>
    <name type="common">Walking stick</name>
    <dbReference type="NCBI Taxonomy" id="61476"/>
    <lineage>
        <taxon>Eukaryota</taxon>
        <taxon>Metazoa</taxon>
        <taxon>Ecdysozoa</taxon>
        <taxon>Arthropoda</taxon>
        <taxon>Hexapoda</taxon>
        <taxon>Insecta</taxon>
        <taxon>Pterygota</taxon>
        <taxon>Neoptera</taxon>
        <taxon>Polyneoptera</taxon>
        <taxon>Phasmatodea</taxon>
        <taxon>Timematodea</taxon>
        <taxon>Timematoidea</taxon>
        <taxon>Timematidae</taxon>
        <taxon>Timema</taxon>
    </lineage>
</organism>
<feature type="transmembrane region" description="Helical" evidence="1">
    <location>
        <begin position="382"/>
        <end position="400"/>
    </location>
</feature>
<sequence>MPDWQRYHKNTRSESWYLTFRCQQHCQCMEKIVSTVEELERVLLVAFGPCGQAVLVQQPTGQFTITRSGLDILTAHFPSPQKDPYLCILLDCVRTLHKDLGDGVKCFIFMLAALLRKVRAVHGASFIARELTLLQLKISILFKSSIKIDHLCGDSDADNKESFDDMYIQCEVNRVIQEHKATKKESKDNILGILLLTSAVLPDLSVFCLGREGVSIVQGIPFEEMSYIHSILMTLQHSSDTDCLVLAVKSETVEKQHHNVASVLRCIYEAFHDVNSELIESLVQMFLAIPQKLPPHVEPVTRSADTIYLEPLSLRLMIVQHVLGAAATIVGLSEPRQQKASERVRLNESIPGCTCMRCVRMTVQTPDGARHSYRDMLRRGDVFSLFFHFFLCLFIARLLLLPDYIRSSRVPQTVMSSSAAMYSSYVHSGANLCQVSLLHGRVKVRGADEGAVDKPGCGSV</sequence>
<dbReference type="AlphaFoldDB" id="A0A7R9CAG8"/>
<reference evidence="2" key="1">
    <citation type="submission" date="2020-11" db="EMBL/GenBank/DDBJ databases">
        <authorList>
            <person name="Tran Van P."/>
        </authorList>
    </citation>
    <scope>NUCLEOTIDE SEQUENCE</scope>
</reference>
<dbReference type="SUPFAM" id="SSF48592">
    <property type="entry name" value="GroEL equatorial domain-like"/>
    <property type="match status" value="1"/>
</dbReference>
<evidence type="ECO:0000256" key="1">
    <source>
        <dbReference type="SAM" id="Phobius"/>
    </source>
</evidence>
<dbReference type="GO" id="GO:0051131">
    <property type="term" value="P:chaperone-mediated protein complex assembly"/>
    <property type="evidence" value="ECO:0007669"/>
    <property type="project" value="InterPro"/>
</dbReference>
<keyword evidence="1" id="KW-1133">Transmembrane helix</keyword>
<protein>
    <submittedName>
        <fullName evidence="2">Uncharacterized protein</fullName>
    </submittedName>
</protein>
<dbReference type="InterPro" id="IPR042619">
    <property type="entry name" value="BBS10"/>
</dbReference>
<dbReference type="Gene3D" id="1.10.560.10">
    <property type="entry name" value="GroEL-like equatorial domain"/>
    <property type="match status" value="1"/>
</dbReference>
<accession>A0A7R9CAG8</accession>
<name>A0A7R9CAG8_TIMCR</name>
<proteinExistence type="predicted"/>
<dbReference type="PANTHER" id="PTHR14667:SF2">
    <property type="entry name" value="BARDET-BIEDL SYNDROME 10 PROTEIN"/>
    <property type="match status" value="1"/>
</dbReference>
<gene>
    <name evidence="2" type="ORF">TCEB3V08_LOCUS91</name>
</gene>
<keyword evidence="1" id="KW-0472">Membrane</keyword>
<dbReference type="InterPro" id="IPR027413">
    <property type="entry name" value="GROEL-like_equatorial_sf"/>
</dbReference>
<keyword evidence="1" id="KW-0812">Transmembrane</keyword>
<evidence type="ECO:0000313" key="2">
    <source>
        <dbReference type="EMBL" id="CAD7392052.1"/>
    </source>
</evidence>
<dbReference type="EMBL" id="OC316488">
    <property type="protein sequence ID" value="CAD7392052.1"/>
    <property type="molecule type" value="Genomic_DNA"/>
</dbReference>
<dbReference type="PANTHER" id="PTHR14667">
    <property type="entry name" value="BARDET-BIEDL SYNDROME 10 PROTEIN"/>
    <property type="match status" value="1"/>
</dbReference>